<dbReference type="GO" id="GO:0004252">
    <property type="term" value="F:serine-type endopeptidase activity"/>
    <property type="evidence" value="ECO:0007669"/>
    <property type="project" value="UniProtKB-UniRule"/>
</dbReference>
<evidence type="ECO:0000256" key="6">
    <source>
        <dbReference type="RuleBase" id="RU003355"/>
    </source>
</evidence>
<dbReference type="Pfam" id="PF00082">
    <property type="entry name" value="Peptidase_S8"/>
    <property type="match status" value="1"/>
</dbReference>
<feature type="active site" description="Charge relay system" evidence="5">
    <location>
        <position position="316"/>
    </location>
</feature>
<dbReference type="Proteomes" id="UP000240978">
    <property type="component" value="Unassembled WGS sequence"/>
</dbReference>
<evidence type="ECO:0000256" key="3">
    <source>
        <dbReference type="ARBA" id="ARBA00022801"/>
    </source>
</evidence>
<keyword evidence="9" id="KW-1185">Reference proteome</keyword>
<organism evidence="8 9">
    <name type="scientific">Chitinophaga ginsengisoli</name>
    <dbReference type="NCBI Taxonomy" id="363837"/>
    <lineage>
        <taxon>Bacteria</taxon>
        <taxon>Pseudomonadati</taxon>
        <taxon>Bacteroidota</taxon>
        <taxon>Chitinophagia</taxon>
        <taxon>Chitinophagales</taxon>
        <taxon>Chitinophagaceae</taxon>
        <taxon>Chitinophaga</taxon>
    </lineage>
</organism>
<reference evidence="8 9" key="1">
    <citation type="submission" date="2018-03" db="EMBL/GenBank/DDBJ databases">
        <title>Genomic Encyclopedia of Archaeal and Bacterial Type Strains, Phase II (KMG-II): from individual species to whole genera.</title>
        <authorList>
            <person name="Goeker M."/>
        </authorList>
    </citation>
    <scope>NUCLEOTIDE SEQUENCE [LARGE SCALE GENOMIC DNA]</scope>
    <source>
        <strain evidence="8 9">DSM 18107</strain>
    </source>
</reference>
<dbReference type="InterPro" id="IPR050131">
    <property type="entry name" value="Peptidase_S8_subtilisin-like"/>
</dbReference>
<evidence type="ECO:0000256" key="5">
    <source>
        <dbReference type="PROSITE-ProRule" id="PRU01240"/>
    </source>
</evidence>
<evidence type="ECO:0000256" key="4">
    <source>
        <dbReference type="ARBA" id="ARBA00022825"/>
    </source>
</evidence>
<accession>A0A2P8FQS8</accession>
<dbReference type="PROSITE" id="PS00137">
    <property type="entry name" value="SUBTILASE_HIS"/>
    <property type="match status" value="1"/>
</dbReference>
<dbReference type="CDD" id="cd00306">
    <property type="entry name" value="Peptidases_S8_S53"/>
    <property type="match status" value="1"/>
</dbReference>
<dbReference type="InterPro" id="IPR000209">
    <property type="entry name" value="Peptidase_S8/S53_dom"/>
</dbReference>
<dbReference type="SUPFAM" id="SSF52743">
    <property type="entry name" value="Subtilisin-like"/>
    <property type="match status" value="1"/>
</dbReference>
<proteinExistence type="inferred from homology"/>
<evidence type="ECO:0000256" key="1">
    <source>
        <dbReference type="ARBA" id="ARBA00011073"/>
    </source>
</evidence>
<dbReference type="InterPro" id="IPR015500">
    <property type="entry name" value="Peptidase_S8_subtilisin-rel"/>
</dbReference>
<gene>
    <name evidence="8" type="ORF">CLV42_11668</name>
</gene>
<dbReference type="InterPro" id="IPR023827">
    <property type="entry name" value="Peptidase_S8_Asp-AS"/>
</dbReference>
<protein>
    <submittedName>
        <fullName evidence="8">Subtilisin family serine protease</fullName>
    </submittedName>
</protein>
<dbReference type="PROSITE" id="PS00138">
    <property type="entry name" value="SUBTILASE_SER"/>
    <property type="match status" value="1"/>
</dbReference>
<feature type="active site" description="Charge relay system" evidence="5">
    <location>
        <position position="116"/>
    </location>
</feature>
<comment type="similarity">
    <text evidence="1 5 6">Belongs to the peptidase S8 family.</text>
</comment>
<name>A0A2P8FQS8_9BACT</name>
<keyword evidence="2 5" id="KW-0645">Protease</keyword>
<dbReference type="GO" id="GO:0006508">
    <property type="term" value="P:proteolysis"/>
    <property type="evidence" value="ECO:0007669"/>
    <property type="project" value="UniProtKB-KW"/>
</dbReference>
<dbReference type="InterPro" id="IPR023828">
    <property type="entry name" value="Peptidase_S8_Ser-AS"/>
</dbReference>
<evidence type="ECO:0000259" key="7">
    <source>
        <dbReference type="Pfam" id="PF00082"/>
    </source>
</evidence>
<sequence length="374" mass="40869">MKVTVKDKYLNIRAGSPRLNAACYQYLAPGSKIEVDGKLYKGDVYDDSDIWLRDEGDNYYWIGGVQHAIPVSEFLKISIAKSDSQITYPWFDHLNIKSIWNTYNEKGKNASVAILDTGFSKSNTDLLSKITMANCNMLLQPADYPGIPLVINDQDTLMHGTRCASIVGAANKRDWLIGIAPEATLMVGKFSIDGSIPRFQYVIDGITWAIKKGADIISVSYSEELVGNEIIQLGQSLNSIPSIDKVLIFASAGKSAVPKDFYPASFKQCISIGASTLNDQISTETTFNAQTILHAPGEDIESYGVGDIPSPASGTSFSTPIVAGIAALAVSFLKNRDKHWDKNNLLNKIYTTADPIGGNNQKRIINPVKLFKSL</sequence>
<dbReference type="OrthoDB" id="9798386at2"/>
<comment type="caution">
    <text evidence="8">The sequence shown here is derived from an EMBL/GenBank/DDBJ whole genome shotgun (WGS) entry which is preliminary data.</text>
</comment>
<dbReference type="AlphaFoldDB" id="A0A2P8FQS8"/>
<dbReference type="PROSITE" id="PS00136">
    <property type="entry name" value="SUBTILASE_ASP"/>
    <property type="match status" value="1"/>
</dbReference>
<dbReference type="EMBL" id="PYGK01000016">
    <property type="protein sequence ID" value="PSL24082.1"/>
    <property type="molecule type" value="Genomic_DNA"/>
</dbReference>
<evidence type="ECO:0000256" key="2">
    <source>
        <dbReference type="ARBA" id="ARBA00022670"/>
    </source>
</evidence>
<feature type="active site" description="Charge relay system" evidence="5">
    <location>
        <position position="159"/>
    </location>
</feature>
<evidence type="ECO:0000313" key="8">
    <source>
        <dbReference type="EMBL" id="PSL24082.1"/>
    </source>
</evidence>
<keyword evidence="4 5" id="KW-0720">Serine protease</keyword>
<dbReference type="PANTHER" id="PTHR43806">
    <property type="entry name" value="PEPTIDASE S8"/>
    <property type="match status" value="1"/>
</dbReference>
<dbReference type="RefSeq" id="WP_106605167.1">
    <property type="nucleotide sequence ID" value="NZ_PYGK01000016.1"/>
</dbReference>
<evidence type="ECO:0000313" key="9">
    <source>
        <dbReference type="Proteomes" id="UP000240978"/>
    </source>
</evidence>
<dbReference type="Gene3D" id="3.40.50.200">
    <property type="entry name" value="Peptidase S8/S53 domain"/>
    <property type="match status" value="1"/>
</dbReference>
<dbReference type="InterPro" id="IPR036852">
    <property type="entry name" value="Peptidase_S8/S53_dom_sf"/>
</dbReference>
<dbReference type="InterPro" id="IPR022398">
    <property type="entry name" value="Peptidase_S8_His-AS"/>
</dbReference>
<feature type="domain" description="Peptidase S8/S53" evidence="7">
    <location>
        <begin position="107"/>
        <end position="360"/>
    </location>
</feature>
<keyword evidence="3 5" id="KW-0378">Hydrolase</keyword>
<dbReference type="PROSITE" id="PS51892">
    <property type="entry name" value="SUBTILASE"/>
    <property type="match status" value="1"/>
</dbReference>
<dbReference type="PANTHER" id="PTHR43806:SF11">
    <property type="entry name" value="CEREVISIN-RELATED"/>
    <property type="match status" value="1"/>
</dbReference>
<dbReference type="PRINTS" id="PR00723">
    <property type="entry name" value="SUBTILISIN"/>
</dbReference>